<protein>
    <submittedName>
        <fullName evidence="9">Putative conserved secreted protein</fullName>
    </submittedName>
</protein>
<evidence type="ECO:0000256" key="4">
    <source>
        <dbReference type="ARBA" id="ARBA00022729"/>
    </source>
</evidence>
<reference evidence="9" key="1">
    <citation type="submission" date="2016-03" db="EMBL/GenBank/DDBJ databases">
        <title>RNAseq analyses of the sensorial organs of adult female Aedes albopictus.</title>
        <authorList>
            <person name="Fabrizio L."/>
            <person name="Ribeiro J.M."/>
            <person name="Arca B."/>
        </authorList>
    </citation>
    <scope>NUCLEOTIDE SEQUENCE</scope>
</reference>
<keyword evidence="6" id="KW-0964">Secreted</keyword>
<dbReference type="SMART" id="SM00078">
    <property type="entry name" value="IlGF"/>
    <property type="match status" value="1"/>
</dbReference>
<dbReference type="PANTHER" id="PTHR13647:SF4">
    <property type="entry name" value="INSULIN-LIKE PEPTIDE 1-RELATED"/>
    <property type="match status" value="1"/>
</dbReference>
<evidence type="ECO:0000256" key="5">
    <source>
        <dbReference type="ARBA" id="ARBA00023157"/>
    </source>
</evidence>
<evidence type="ECO:0000256" key="2">
    <source>
        <dbReference type="ARBA" id="ARBA00011207"/>
    </source>
</evidence>
<evidence type="ECO:0000256" key="6">
    <source>
        <dbReference type="RuleBase" id="RU000406"/>
    </source>
</evidence>
<comment type="subcellular location">
    <subcellularLocation>
        <location evidence="6">Secreted</location>
    </subcellularLocation>
</comment>
<dbReference type="Pfam" id="PF00049">
    <property type="entry name" value="Insulin"/>
    <property type="match status" value="1"/>
</dbReference>
<comment type="subunit">
    <text evidence="2">Heterodimer of a B chain and an A chain linked by two disulfide bonds.</text>
</comment>
<keyword evidence="4 7" id="KW-0732">Signal</keyword>
<sequence>MDSRFSVLVVLCLGGLLVVDVESGRVCGNKLVKTMFLVCPNGFYGPHTKRNDVFDRGPFDDGLGTAWDRFLTDKSQLSVMLRTRRNIPTGLADECCRKSCSYEEMKSYCIE</sequence>
<feature type="domain" description="Insulin-like" evidence="8">
    <location>
        <begin position="24"/>
        <end position="109"/>
    </location>
</feature>
<dbReference type="AlphaFoldDB" id="A0A1W7R725"/>
<feature type="signal peptide" evidence="7">
    <location>
        <begin position="1"/>
        <end position="23"/>
    </location>
</feature>
<keyword evidence="5" id="KW-1015">Disulfide bond</keyword>
<dbReference type="PANTHER" id="PTHR13647">
    <property type="entry name" value="INSULIN-LIKE PEPTIDE 2-RELATED"/>
    <property type="match status" value="1"/>
</dbReference>
<evidence type="ECO:0000256" key="7">
    <source>
        <dbReference type="SAM" id="SignalP"/>
    </source>
</evidence>
<dbReference type="GO" id="GO:0005576">
    <property type="term" value="C:extracellular region"/>
    <property type="evidence" value="ECO:0007669"/>
    <property type="project" value="UniProtKB-SubCell"/>
</dbReference>
<proteinExistence type="inferred from homology"/>
<dbReference type="InterPro" id="IPR022353">
    <property type="entry name" value="Insulin_CS"/>
</dbReference>
<dbReference type="InterPro" id="IPR022352">
    <property type="entry name" value="Ins/IGF/rlx"/>
</dbReference>
<name>A0A1W7R725_AEDAL</name>
<evidence type="ECO:0000256" key="3">
    <source>
        <dbReference type="ARBA" id="ARBA00022685"/>
    </source>
</evidence>
<dbReference type="GO" id="GO:0005179">
    <property type="term" value="F:hormone activity"/>
    <property type="evidence" value="ECO:0007669"/>
    <property type="project" value="InterPro"/>
</dbReference>
<dbReference type="InterPro" id="IPR036438">
    <property type="entry name" value="Insulin-like_sf"/>
</dbReference>
<dbReference type="EMBL" id="GEHC01000698">
    <property type="protein sequence ID" value="JAV46947.1"/>
    <property type="molecule type" value="Transcribed_RNA"/>
</dbReference>
<comment type="similarity">
    <text evidence="1 6">Belongs to the insulin family.</text>
</comment>
<accession>A0A1W7R725</accession>
<dbReference type="InterPro" id="IPR016179">
    <property type="entry name" value="Insulin-like"/>
</dbReference>
<dbReference type="Gene3D" id="1.10.100.10">
    <property type="entry name" value="Insulin-like"/>
    <property type="match status" value="1"/>
</dbReference>
<dbReference type="SUPFAM" id="SSF56994">
    <property type="entry name" value="Insulin-like"/>
    <property type="match status" value="1"/>
</dbReference>
<evidence type="ECO:0000259" key="8">
    <source>
        <dbReference type="SMART" id="SM00078"/>
    </source>
</evidence>
<feature type="chain" id="PRO_5012687323" evidence="7">
    <location>
        <begin position="24"/>
        <end position="111"/>
    </location>
</feature>
<keyword evidence="3" id="KW-0165">Cleavage on pair of basic residues</keyword>
<organism evidence="9">
    <name type="scientific">Aedes albopictus</name>
    <name type="common">Asian tiger mosquito</name>
    <name type="synonym">Stegomyia albopicta</name>
    <dbReference type="NCBI Taxonomy" id="7160"/>
    <lineage>
        <taxon>Eukaryota</taxon>
        <taxon>Metazoa</taxon>
        <taxon>Ecdysozoa</taxon>
        <taxon>Arthropoda</taxon>
        <taxon>Hexapoda</taxon>
        <taxon>Insecta</taxon>
        <taxon>Pterygota</taxon>
        <taxon>Neoptera</taxon>
        <taxon>Endopterygota</taxon>
        <taxon>Diptera</taxon>
        <taxon>Nematocera</taxon>
        <taxon>Culicoidea</taxon>
        <taxon>Culicidae</taxon>
        <taxon>Culicinae</taxon>
        <taxon>Aedini</taxon>
        <taxon>Aedes</taxon>
        <taxon>Stegomyia</taxon>
    </lineage>
</organism>
<evidence type="ECO:0000256" key="1">
    <source>
        <dbReference type="ARBA" id="ARBA00009034"/>
    </source>
</evidence>
<dbReference type="PROSITE" id="PS00262">
    <property type="entry name" value="INSULIN"/>
    <property type="match status" value="1"/>
</dbReference>
<evidence type="ECO:0000313" key="9">
    <source>
        <dbReference type="EMBL" id="JAV46947.1"/>
    </source>
</evidence>
<dbReference type="PRINTS" id="PR00276">
    <property type="entry name" value="INSULINFAMLY"/>
</dbReference>